<gene>
    <name evidence="1" type="ORF">JL09_g6575</name>
</gene>
<accession>A0A099NN99</accession>
<dbReference type="EMBL" id="JQFK01001820">
    <property type="protein sequence ID" value="KGK34278.1"/>
    <property type="molecule type" value="Genomic_DNA"/>
</dbReference>
<protein>
    <submittedName>
        <fullName evidence="1">Uncharacterized protein</fullName>
    </submittedName>
</protein>
<reference evidence="2" key="1">
    <citation type="journal article" date="2014" name="Microb. Cell Fact.">
        <title>Exploiting Issatchenkia orientalis SD108 for succinic acid production.</title>
        <authorList>
            <person name="Xiao H."/>
            <person name="Shao Z."/>
            <person name="Jiang Y."/>
            <person name="Dole S."/>
            <person name="Zhao H."/>
        </authorList>
    </citation>
    <scope>NUCLEOTIDE SEQUENCE [LARGE SCALE GENOMIC DNA]</scope>
    <source>
        <strain evidence="2">SD108</strain>
    </source>
</reference>
<organism evidence="1 2">
    <name type="scientific">Pichia kudriavzevii</name>
    <name type="common">Yeast</name>
    <name type="synonym">Issatchenkia orientalis</name>
    <dbReference type="NCBI Taxonomy" id="4909"/>
    <lineage>
        <taxon>Eukaryota</taxon>
        <taxon>Fungi</taxon>
        <taxon>Dikarya</taxon>
        <taxon>Ascomycota</taxon>
        <taxon>Saccharomycotina</taxon>
        <taxon>Pichiomycetes</taxon>
        <taxon>Pichiales</taxon>
        <taxon>Pichiaceae</taxon>
        <taxon>Pichia</taxon>
    </lineage>
</organism>
<dbReference type="Proteomes" id="UP000029867">
    <property type="component" value="Unassembled WGS sequence"/>
</dbReference>
<proteinExistence type="predicted"/>
<evidence type="ECO:0000313" key="2">
    <source>
        <dbReference type="Proteomes" id="UP000029867"/>
    </source>
</evidence>
<name>A0A099NN99_PICKU</name>
<dbReference type="AlphaFoldDB" id="A0A099NN99"/>
<dbReference type="HOGENOM" id="CLU_3160104_0_0_1"/>
<evidence type="ECO:0000313" key="1">
    <source>
        <dbReference type="EMBL" id="KGK34278.1"/>
    </source>
</evidence>
<sequence length="48" mass="5633">MVPLRETKWAIEKQNFALTVSILHRPCRNDCIYTTQTMNDCIDTTQTM</sequence>
<comment type="caution">
    <text evidence="1">The sequence shown here is derived from an EMBL/GenBank/DDBJ whole genome shotgun (WGS) entry which is preliminary data.</text>
</comment>